<protein>
    <submittedName>
        <fullName evidence="3">Type II toxin-antitoxin system antitoxin, RelB/DinJ family</fullName>
    </submittedName>
</protein>
<organism evidence="3 4">
    <name type="scientific">Bifidobacterium felsineum</name>
    <dbReference type="NCBI Taxonomy" id="2045440"/>
    <lineage>
        <taxon>Bacteria</taxon>
        <taxon>Bacillati</taxon>
        <taxon>Actinomycetota</taxon>
        <taxon>Actinomycetes</taxon>
        <taxon>Bifidobacteriales</taxon>
        <taxon>Bifidobacteriaceae</taxon>
        <taxon>Bifidobacterium</taxon>
    </lineage>
</organism>
<evidence type="ECO:0000313" key="4">
    <source>
        <dbReference type="Proteomes" id="UP000229239"/>
    </source>
</evidence>
<comment type="similarity">
    <text evidence="1">Belongs to the RelB/DinJ antitoxin family.</text>
</comment>
<comment type="caution">
    <text evidence="3">The sequence shown here is derived from an EMBL/GenBank/DDBJ whole genome shotgun (WGS) entry which is preliminary data.</text>
</comment>
<proteinExistence type="inferred from homology"/>
<keyword evidence="2" id="KW-1277">Toxin-antitoxin system</keyword>
<dbReference type="NCBIfam" id="TIGR02384">
    <property type="entry name" value="RelB_DinJ"/>
    <property type="match status" value="1"/>
</dbReference>
<name>A0A2M9HIH8_9BIFI</name>
<dbReference type="GO" id="GO:0006351">
    <property type="term" value="P:DNA-templated transcription"/>
    <property type="evidence" value="ECO:0007669"/>
    <property type="project" value="TreeGrafter"/>
</dbReference>
<evidence type="ECO:0000256" key="2">
    <source>
        <dbReference type="ARBA" id="ARBA00022649"/>
    </source>
</evidence>
<gene>
    <name evidence="3" type="ORF">CSQ86_07830</name>
</gene>
<dbReference type="Gene3D" id="1.10.1220.10">
    <property type="entry name" value="Met repressor-like"/>
    <property type="match status" value="1"/>
</dbReference>
<dbReference type="OrthoDB" id="9804867at2"/>
<dbReference type="RefSeq" id="WP_100494569.1">
    <property type="nucleotide sequence ID" value="NZ_PEBJ01000004.1"/>
</dbReference>
<evidence type="ECO:0000256" key="1">
    <source>
        <dbReference type="ARBA" id="ARBA00010562"/>
    </source>
</evidence>
<dbReference type="Pfam" id="PF04221">
    <property type="entry name" value="RelB"/>
    <property type="match status" value="1"/>
</dbReference>
<dbReference type="GO" id="GO:0006355">
    <property type="term" value="P:regulation of DNA-templated transcription"/>
    <property type="evidence" value="ECO:0007669"/>
    <property type="project" value="InterPro"/>
</dbReference>
<dbReference type="EMBL" id="PEBJ01000004">
    <property type="protein sequence ID" value="PJM76624.1"/>
    <property type="molecule type" value="Genomic_DNA"/>
</dbReference>
<accession>A0A2M9HIH8</accession>
<dbReference type="InterPro" id="IPR007337">
    <property type="entry name" value="RelB/DinJ"/>
</dbReference>
<sequence>MANTPTTTMRLDPELKDQAMKVLEPLGLNMTGAVTIFLKAVVRENGLPFDMKMGSEGKEE</sequence>
<keyword evidence="4" id="KW-1185">Reference proteome</keyword>
<dbReference type="PANTHER" id="PTHR38781">
    <property type="entry name" value="ANTITOXIN DINJ-RELATED"/>
    <property type="match status" value="1"/>
</dbReference>
<dbReference type="Proteomes" id="UP000229239">
    <property type="component" value="Unassembled WGS sequence"/>
</dbReference>
<evidence type="ECO:0000313" key="3">
    <source>
        <dbReference type="EMBL" id="PJM76624.1"/>
    </source>
</evidence>
<dbReference type="InterPro" id="IPR013321">
    <property type="entry name" value="Arc_rbn_hlx_hlx"/>
</dbReference>
<dbReference type="PANTHER" id="PTHR38781:SF1">
    <property type="entry name" value="ANTITOXIN DINJ-RELATED"/>
    <property type="match status" value="1"/>
</dbReference>
<dbReference type="AlphaFoldDB" id="A0A2M9HIH8"/>
<reference evidence="4" key="1">
    <citation type="submission" date="2017-10" db="EMBL/GenBank/DDBJ databases">
        <title>Draft genome sequences of strains TRE 1, TRE 9, TRE H and TRI 7, isolated from tamarins, belonging to four potential novel Bifidobacterium species.</title>
        <authorList>
            <person name="Mattarelli P."/>
            <person name="Modesto M."/>
            <person name="Puglisi E."/>
            <person name="Morelli L."/>
            <person name="Bonetti A."/>
            <person name="Spezio C."/>
            <person name="Sandri C."/>
        </authorList>
    </citation>
    <scope>NUCLEOTIDE SEQUENCE [LARGE SCALE GENOMIC DNA]</scope>
    <source>
        <strain evidence="4">TREH</strain>
    </source>
</reference>